<dbReference type="EMBL" id="FUKO01000041">
    <property type="protein sequence ID" value="SJN45953.1"/>
    <property type="molecule type" value="Genomic_DNA"/>
</dbReference>
<protein>
    <submittedName>
        <fullName evidence="1">Uncharacterized protein</fullName>
    </submittedName>
</protein>
<evidence type="ECO:0000313" key="2">
    <source>
        <dbReference type="Proteomes" id="UP000196320"/>
    </source>
</evidence>
<evidence type="ECO:0000313" key="1">
    <source>
        <dbReference type="EMBL" id="SJN45953.1"/>
    </source>
</evidence>
<proteinExistence type="predicted"/>
<organism evidence="1 2">
    <name type="scientific">Microbacterium esteraromaticum</name>
    <dbReference type="NCBI Taxonomy" id="57043"/>
    <lineage>
        <taxon>Bacteria</taxon>
        <taxon>Bacillati</taxon>
        <taxon>Actinomycetota</taxon>
        <taxon>Actinomycetes</taxon>
        <taxon>Micrococcales</taxon>
        <taxon>Microbacteriaceae</taxon>
        <taxon>Microbacterium</taxon>
    </lineage>
</organism>
<accession>A0A1R4KPD0</accession>
<dbReference type="Proteomes" id="UP000196320">
    <property type="component" value="Unassembled WGS sequence"/>
</dbReference>
<keyword evidence="2" id="KW-1185">Reference proteome</keyword>
<reference evidence="1 2" key="1">
    <citation type="submission" date="2017-02" db="EMBL/GenBank/DDBJ databases">
        <authorList>
            <person name="Peterson S.W."/>
        </authorList>
    </citation>
    <scope>NUCLEOTIDE SEQUENCE [LARGE SCALE GENOMIC DNA]</scope>
    <source>
        <strain evidence="1 2">B Mb 05.01</strain>
    </source>
</reference>
<dbReference type="AlphaFoldDB" id="A0A1R4KPD0"/>
<sequence>MAVTEGVCVVEPLDPDERYGLDGVLLFLQDIPDTDFYEIDVRGLIRLEDGALDAEHGNRAVHRLGNLLTSD</sequence>
<gene>
    <name evidence="1" type="ORF">FM104_14400</name>
</gene>
<name>A0A1R4KPD0_9MICO</name>